<dbReference type="Pfam" id="PF00178">
    <property type="entry name" value="Ets"/>
    <property type="match status" value="1"/>
</dbReference>
<feature type="region of interest" description="Disordered" evidence="4">
    <location>
        <begin position="1"/>
        <end position="30"/>
    </location>
</feature>
<dbReference type="InterPro" id="IPR036390">
    <property type="entry name" value="WH_DNA-bd_sf"/>
</dbReference>
<dbReference type="SMART" id="SM00413">
    <property type="entry name" value="ETS"/>
    <property type="match status" value="1"/>
</dbReference>
<dbReference type="InterPro" id="IPR000418">
    <property type="entry name" value="Ets_dom"/>
</dbReference>
<gene>
    <name evidence="7" type="primary">LOC106463017</name>
</gene>
<reference evidence="7" key="1">
    <citation type="submission" date="2025-08" db="UniProtKB">
        <authorList>
            <consortium name="RefSeq"/>
        </authorList>
    </citation>
    <scope>IDENTIFICATION</scope>
    <source>
        <tissue evidence="7">Muscle</tissue>
    </source>
</reference>
<comment type="similarity">
    <text evidence="1 3">Belongs to the ETS family.</text>
</comment>
<feature type="compositionally biased region" description="Basic and acidic residues" evidence="4">
    <location>
        <begin position="247"/>
        <end position="271"/>
    </location>
</feature>
<name>A0ABM1BB38_LIMPO</name>
<keyword evidence="2 3" id="KW-0238">DNA-binding</keyword>
<dbReference type="PANTHER" id="PTHR11849">
    <property type="entry name" value="ETS"/>
    <property type="match status" value="1"/>
</dbReference>
<dbReference type="Gene3D" id="1.10.10.10">
    <property type="entry name" value="Winged helix-like DNA-binding domain superfamily/Winged helix DNA-binding domain"/>
    <property type="match status" value="1"/>
</dbReference>
<organism evidence="6 7">
    <name type="scientific">Limulus polyphemus</name>
    <name type="common">Atlantic horseshoe crab</name>
    <dbReference type="NCBI Taxonomy" id="6850"/>
    <lineage>
        <taxon>Eukaryota</taxon>
        <taxon>Metazoa</taxon>
        <taxon>Ecdysozoa</taxon>
        <taxon>Arthropoda</taxon>
        <taxon>Chelicerata</taxon>
        <taxon>Merostomata</taxon>
        <taxon>Xiphosura</taxon>
        <taxon>Limulidae</taxon>
        <taxon>Limulus</taxon>
    </lineage>
</organism>
<evidence type="ECO:0000256" key="3">
    <source>
        <dbReference type="RuleBase" id="RU004019"/>
    </source>
</evidence>
<accession>A0ABM1BB38</accession>
<evidence type="ECO:0000313" key="7">
    <source>
        <dbReference type="RefSeq" id="XP_013778439.1"/>
    </source>
</evidence>
<dbReference type="GeneID" id="106463017"/>
<evidence type="ECO:0000256" key="2">
    <source>
        <dbReference type="ARBA" id="ARBA00023125"/>
    </source>
</evidence>
<dbReference type="RefSeq" id="XP_013778439.1">
    <property type="nucleotide sequence ID" value="XM_013922985.2"/>
</dbReference>
<dbReference type="SUPFAM" id="SSF46785">
    <property type="entry name" value="Winged helix' DNA-binding domain"/>
    <property type="match status" value="1"/>
</dbReference>
<protein>
    <submittedName>
        <fullName evidence="7">ETS domain-containing protein Elk-3-like isoform X1</fullName>
    </submittedName>
</protein>
<dbReference type="PROSITE" id="PS00346">
    <property type="entry name" value="ETS_DOMAIN_2"/>
    <property type="match status" value="1"/>
</dbReference>
<dbReference type="Proteomes" id="UP000694941">
    <property type="component" value="Unplaced"/>
</dbReference>
<feature type="compositionally biased region" description="Low complexity" evidence="4">
    <location>
        <begin position="294"/>
        <end position="319"/>
    </location>
</feature>
<feature type="compositionally biased region" description="Polar residues" evidence="4">
    <location>
        <begin position="164"/>
        <end position="176"/>
    </location>
</feature>
<feature type="region of interest" description="Disordered" evidence="4">
    <location>
        <begin position="292"/>
        <end position="326"/>
    </location>
</feature>
<proteinExistence type="inferred from homology"/>
<feature type="region of interest" description="Disordered" evidence="4">
    <location>
        <begin position="237"/>
        <end position="276"/>
    </location>
</feature>
<keyword evidence="6" id="KW-1185">Reference proteome</keyword>
<feature type="region of interest" description="Disordered" evidence="4">
    <location>
        <begin position="164"/>
        <end position="191"/>
    </location>
</feature>
<feature type="compositionally biased region" description="Polar residues" evidence="4">
    <location>
        <begin position="237"/>
        <end position="246"/>
    </location>
</feature>
<dbReference type="InterPro" id="IPR046328">
    <property type="entry name" value="ETS_fam"/>
</dbReference>
<evidence type="ECO:0000259" key="5">
    <source>
        <dbReference type="PROSITE" id="PS50061"/>
    </source>
</evidence>
<dbReference type="PROSITE" id="PS00345">
    <property type="entry name" value="ETS_DOMAIN_1"/>
    <property type="match status" value="1"/>
</dbReference>
<feature type="compositionally biased region" description="Basic and acidic residues" evidence="4">
    <location>
        <begin position="15"/>
        <end position="25"/>
    </location>
</feature>
<dbReference type="PANTHER" id="PTHR11849:SF133">
    <property type="entry name" value="ETS DOMAIN-CONTAINING PROTEIN"/>
    <property type="match status" value="1"/>
</dbReference>
<dbReference type="InterPro" id="IPR036388">
    <property type="entry name" value="WH-like_DNA-bd_sf"/>
</dbReference>
<comment type="subcellular location">
    <subcellularLocation>
        <location evidence="3">Nucleus</location>
    </subcellularLocation>
</comment>
<feature type="domain" description="ETS" evidence="5">
    <location>
        <begin position="42"/>
        <end position="122"/>
    </location>
</feature>
<evidence type="ECO:0000256" key="1">
    <source>
        <dbReference type="ARBA" id="ARBA00005562"/>
    </source>
</evidence>
<evidence type="ECO:0000256" key="4">
    <source>
        <dbReference type="SAM" id="MobiDB-lite"/>
    </source>
</evidence>
<feature type="compositionally biased region" description="Basic and acidic residues" evidence="4">
    <location>
        <begin position="181"/>
        <end position="191"/>
    </location>
</feature>
<dbReference type="PRINTS" id="PR00454">
    <property type="entry name" value="ETSDOMAIN"/>
</dbReference>
<dbReference type="PROSITE" id="PS50061">
    <property type="entry name" value="ETS_DOMAIN_3"/>
    <property type="match status" value="1"/>
</dbReference>
<sequence>MRTFIESSDDPDCTDLSKDLTEEQPKTTNPNFSVVRNMDTNITLWQFLLELLLSDQYNHIITWTNNEGEFKLVSAEEVARMWGLRKNKLNMNYDKLSRALRYYYDKNIIKKVLGQKFVYRFVSFPEIVKNSEHRIHFPIKIETIPKTSEHDLHKSCFIPSSAYTSSTSGVQRNHQQIPPLDLREHSENVQPRKSELEIKYMNSSSHQRQTLTSVVSHQRQTLKSIVSHQRQTLTSVVQRLSSQQRTGSEETGTKQSDEEIEISKLEPKESRSSFVSPAKRIKIEVDTDSCSTDFPSPKFSSPPISSTRVVPSATTTTPKIKPKPPPISAIPCSPVSGFNSLQTPLVTFSSPFLSQGKTPLISLPLWNPLSPIFLTSPHYSPTTTSHFQFPPHIPSFGLSPFSPLNQYFTDPFSFFEQKVVASPTKSISVEQ</sequence>
<evidence type="ECO:0000313" key="6">
    <source>
        <dbReference type="Proteomes" id="UP000694941"/>
    </source>
</evidence>
<keyword evidence="3" id="KW-0539">Nucleus</keyword>